<dbReference type="InterPro" id="IPR003591">
    <property type="entry name" value="Leu-rich_rpt_typical-subtyp"/>
</dbReference>
<evidence type="ECO:0000256" key="4">
    <source>
        <dbReference type="ARBA" id="ARBA00022614"/>
    </source>
</evidence>
<comment type="similarity">
    <text evidence="2">Belongs to the RLP family.</text>
</comment>
<dbReference type="Pfam" id="PF13855">
    <property type="entry name" value="LRR_8"/>
    <property type="match status" value="3"/>
</dbReference>
<evidence type="ECO:0000256" key="6">
    <source>
        <dbReference type="ARBA" id="ARBA00022729"/>
    </source>
</evidence>
<accession>A0A067K3S7</accession>
<dbReference type="AlphaFoldDB" id="A0A067K3S7"/>
<dbReference type="PANTHER" id="PTHR48063:SF101">
    <property type="entry name" value="LRR RECEPTOR-LIKE SERINE_THREONINE-PROTEIN KINASE FLS2"/>
    <property type="match status" value="1"/>
</dbReference>
<sequence>MHFLIASAVRNDSVLCKEREREALLSIKRDLIDHYGRLSSWGSEEDKRDCCKWDYITCSPRTGHVTQLDFTGVGLRGKMSHSLLDLRHLTDLGLFDNDFGGTQFPIDKNGSLAKLRYLHLSCANFGGTISSVLRNLSSLQFLALSYNHFVDIGNSDWVSGLSSLTYLDLTRIPLVNPNHWLQIVNNYKLLHLQTLRLQYCFSGDEINTLPLSPINSSSALTDISLFDNNFVIPSIYPWLSNISQNIQFLDLSSNILYGSALADFDKIISLPYINLSNTTIGGYIPKSFGNMSQLQYLYLSSNKFNMKLFDLIQNLSGFTERSLEELSLDHNQIGGELPFSLRNCTKLNFLELSGNKLSGNVPIWFGKSLSSLQYLSLRSNQFSGSLPLQLCQLTNVQILDLSINNINGTIPHCLNNLRAMIDENSNETILHDYGPLLQHSLLRFHDDDEALVLWKGSEYILDKNLGRFRIIDLSSNKIEGEIPREIAILSSLRQLNLSNNKLSGAIPEEIDGLKQLESLDLSQNQLSGRLPASMSI</sequence>
<keyword evidence="4" id="KW-0433">Leucine-rich repeat</keyword>
<dbReference type="PRINTS" id="PR00019">
    <property type="entry name" value="LEURICHRPT"/>
</dbReference>
<evidence type="ECO:0000256" key="2">
    <source>
        <dbReference type="ARBA" id="ARBA00009592"/>
    </source>
</evidence>
<keyword evidence="11" id="KW-0325">Glycoprotein</keyword>
<dbReference type="SMART" id="SM00369">
    <property type="entry name" value="LRR_TYP"/>
    <property type="match status" value="5"/>
</dbReference>
<evidence type="ECO:0000256" key="5">
    <source>
        <dbReference type="ARBA" id="ARBA00022692"/>
    </source>
</evidence>
<evidence type="ECO:0000256" key="9">
    <source>
        <dbReference type="ARBA" id="ARBA00023136"/>
    </source>
</evidence>
<evidence type="ECO:0000256" key="3">
    <source>
        <dbReference type="ARBA" id="ARBA00022475"/>
    </source>
</evidence>
<protein>
    <recommendedName>
        <fullName evidence="12">Leucine-rich repeat-containing N-terminal plant-type domain-containing protein</fullName>
    </recommendedName>
</protein>
<evidence type="ECO:0000256" key="7">
    <source>
        <dbReference type="ARBA" id="ARBA00022737"/>
    </source>
</evidence>
<dbReference type="Gene3D" id="3.80.10.10">
    <property type="entry name" value="Ribonuclease Inhibitor"/>
    <property type="match status" value="3"/>
</dbReference>
<comment type="subcellular location">
    <subcellularLocation>
        <location evidence="1">Cell membrane</location>
        <topology evidence="1">Single-pass type I membrane protein</topology>
    </subcellularLocation>
</comment>
<evidence type="ECO:0000313" key="14">
    <source>
        <dbReference type="Proteomes" id="UP000027138"/>
    </source>
</evidence>
<dbReference type="OrthoDB" id="1166468at2759"/>
<keyword evidence="10" id="KW-0675">Receptor</keyword>
<dbReference type="Pfam" id="PF00560">
    <property type="entry name" value="LRR_1"/>
    <property type="match status" value="4"/>
</dbReference>
<dbReference type="InterPro" id="IPR032675">
    <property type="entry name" value="LRR_dom_sf"/>
</dbReference>
<name>A0A067K3S7_JATCU</name>
<dbReference type="FunFam" id="3.80.10.10:FF:000356">
    <property type="entry name" value="LRR receptor-like serine/threonine-protein kinase"/>
    <property type="match status" value="1"/>
</dbReference>
<dbReference type="FunFam" id="3.80.10.10:FF:000041">
    <property type="entry name" value="LRR receptor-like serine/threonine-protein kinase ERECTA"/>
    <property type="match status" value="1"/>
</dbReference>
<keyword evidence="6" id="KW-0732">Signal</keyword>
<dbReference type="PANTHER" id="PTHR48063">
    <property type="entry name" value="LRR RECEPTOR-LIKE KINASE"/>
    <property type="match status" value="1"/>
</dbReference>
<evidence type="ECO:0000259" key="12">
    <source>
        <dbReference type="Pfam" id="PF08263"/>
    </source>
</evidence>
<keyword evidence="9" id="KW-0472">Membrane</keyword>
<evidence type="ECO:0000256" key="8">
    <source>
        <dbReference type="ARBA" id="ARBA00022989"/>
    </source>
</evidence>
<keyword evidence="5" id="KW-0812">Transmembrane</keyword>
<dbReference type="InterPro" id="IPR001611">
    <property type="entry name" value="Leu-rich_rpt"/>
</dbReference>
<dbReference type="Pfam" id="PF08263">
    <property type="entry name" value="LRRNT_2"/>
    <property type="match status" value="1"/>
</dbReference>
<dbReference type="SUPFAM" id="SSF52047">
    <property type="entry name" value="RNI-like"/>
    <property type="match status" value="1"/>
</dbReference>
<dbReference type="SMART" id="SM00365">
    <property type="entry name" value="LRR_SD22"/>
    <property type="match status" value="4"/>
</dbReference>
<evidence type="ECO:0000256" key="11">
    <source>
        <dbReference type="ARBA" id="ARBA00023180"/>
    </source>
</evidence>
<keyword evidence="8" id="KW-1133">Transmembrane helix</keyword>
<feature type="domain" description="Leucine-rich repeat-containing N-terminal plant-type" evidence="12">
    <location>
        <begin position="19"/>
        <end position="59"/>
    </location>
</feature>
<dbReference type="InterPro" id="IPR046956">
    <property type="entry name" value="RLP23-like"/>
</dbReference>
<keyword evidence="7" id="KW-0677">Repeat</keyword>
<gene>
    <name evidence="13" type="ORF">JCGZ_15176</name>
</gene>
<keyword evidence="14" id="KW-1185">Reference proteome</keyword>
<dbReference type="EMBL" id="KK914642">
    <property type="protein sequence ID" value="KDP30747.1"/>
    <property type="molecule type" value="Genomic_DNA"/>
</dbReference>
<proteinExistence type="inferred from homology"/>
<dbReference type="Proteomes" id="UP000027138">
    <property type="component" value="Unassembled WGS sequence"/>
</dbReference>
<dbReference type="GO" id="GO:0005886">
    <property type="term" value="C:plasma membrane"/>
    <property type="evidence" value="ECO:0007669"/>
    <property type="project" value="UniProtKB-SubCell"/>
</dbReference>
<evidence type="ECO:0000256" key="1">
    <source>
        <dbReference type="ARBA" id="ARBA00004251"/>
    </source>
</evidence>
<dbReference type="InterPro" id="IPR013210">
    <property type="entry name" value="LRR_N_plant-typ"/>
</dbReference>
<dbReference type="STRING" id="180498.A0A067K3S7"/>
<keyword evidence="3" id="KW-1003">Cell membrane</keyword>
<evidence type="ECO:0000313" key="13">
    <source>
        <dbReference type="EMBL" id="KDP30747.1"/>
    </source>
</evidence>
<evidence type="ECO:0000256" key="10">
    <source>
        <dbReference type="ARBA" id="ARBA00023170"/>
    </source>
</evidence>
<reference evidence="13 14" key="1">
    <citation type="journal article" date="2014" name="PLoS ONE">
        <title>Global Analysis of Gene Expression Profiles in Physic Nut (Jatropha curcas L.) Seedlings Exposed to Salt Stress.</title>
        <authorList>
            <person name="Zhang L."/>
            <person name="Zhang C."/>
            <person name="Wu P."/>
            <person name="Chen Y."/>
            <person name="Li M."/>
            <person name="Jiang H."/>
            <person name="Wu G."/>
        </authorList>
    </citation>
    <scope>NUCLEOTIDE SEQUENCE [LARGE SCALE GENOMIC DNA]</scope>
    <source>
        <strain evidence="14">cv. GZQX0401</strain>
        <tissue evidence="13">Young leaves</tissue>
    </source>
</reference>
<organism evidence="13 14">
    <name type="scientific">Jatropha curcas</name>
    <name type="common">Barbados nut</name>
    <dbReference type="NCBI Taxonomy" id="180498"/>
    <lineage>
        <taxon>Eukaryota</taxon>
        <taxon>Viridiplantae</taxon>
        <taxon>Streptophyta</taxon>
        <taxon>Embryophyta</taxon>
        <taxon>Tracheophyta</taxon>
        <taxon>Spermatophyta</taxon>
        <taxon>Magnoliopsida</taxon>
        <taxon>eudicotyledons</taxon>
        <taxon>Gunneridae</taxon>
        <taxon>Pentapetalae</taxon>
        <taxon>rosids</taxon>
        <taxon>fabids</taxon>
        <taxon>Malpighiales</taxon>
        <taxon>Euphorbiaceae</taxon>
        <taxon>Crotonoideae</taxon>
        <taxon>Jatropheae</taxon>
        <taxon>Jatropha</taxon>
    </lineage>
</organism>